<dbReference type="Proteomes" id="UP000712600">
    <property type="component" value="Unassembled WGS sequence"/>
</dbReference>
<proteinExistence type="predicted"/>
<dbReference type="EMBL" id="QGKX02000004">
    <property type="protein sequence ID" value="KAF3602183.1"/>
    <property type="molecule type" value="Genomic_DNA"/>
</dbReference>
<sequence length="130" mass="14996">MTQQGEDINSATEGRVEVAEVRRKRHVFGRRCRKSTDLQFWRVDSYDNVQTLFSLFVNPVKVVDSFISLSTFLLEFFLRLTLQLPSRKSGSERVITSRGMTQQGEDINSATEGRELQSVRSLGVRLRLQR</sequence>
<accession>A0A8S9SQ23</accession>
<comment type="caution">
    <text evidence="1">The sequence shown here is derived from an EMBL/GenBank/DDBJ whole genome shotgun (WGS) entry which is preliminary data.</text>
</comment>
<dbReference type="AlphaFoldDB" id="A0A8S9SQ23"/>
<reference evidence="1" key="1">
    <citation type="submission" date="2019-12" db="EMBL/GenBank/DDBJ databases">
        <title>Genome sequencing and annotation of Brassica cretica.</title>
        <authorList>
            <person name="Studholme D.J."/>
            <person name="Sarris P."/>
        </authorList>
    </citation>
    <scope>NUCLEOTIDE SEQUENCE</scope>
    <source>
        <strain evidence="1">PFS-109/04</strain>
        <tissue evidence="1">Leaf</tissue>
    </source>
</reference>
<protein>
    <submittedName>
        <fullName evidence="1">Uncharacterized protein</fullName>
    </submittedName>
</protein>
<evidence type="ECO:0000313" key="2">
    <source>
        <dbReference type="Proteomes" id="UP000712600"/>
    </source>
</evidence>
<name>A0A8S9SQ23_BRACR</name>
<gene>
    <name evidence="1" type="ORF">F2Q69_00033863</name>
</gene>
<organism evidence="1 2">
    <name type="scientific">Brassica cretica</name>
    <name type="common">Mustard</name>
    <dbReference type="NCBI Taxonomy" id="69181"/>
    <lineage>
        <taxon>Eukaryota</taxon>
        <taxon>Viridiplantae</taxon>
        <taxon>Streptophyta</taxon>
        <taxon>Embryophyta</taxon>
        <taxon>Tracheophyta</taxon>
        <taxon>Spermatophyta</taxon>
        <taxon>Magnoliopsida</taxon>
        <taxon>eudicotyledons</taxon>
        <taxon>Gunneridae</taxon>
        <taxon>Pentapetalae</taxon>
        <taxon>rosids</taxon>
        <taxon>malvids</taxon>
        <taxon>Brassicales</taxon>
        <taxon>Brassicaceae</taxon>
        <taxon>Brassiceae</taxon>
        <taxon>Brassica</taxon>
    </lineage>
</organism>
<evidence type="ECO:0000313" key="1">
    <source>
        <dbReference type="EMBL" id="KAF3602183.1"/>
    </source>
</evidence>